<dbReference type="STRING" id="1616.IV73_GL000721"/>
<dbReference type="PRINTS" id="PR01036">
    <property type="entry name" value="TCRTETB"/>
</dbReference>
<dbReference type="GO" id="GO:0005886">
    <property type="term" value="C:plasma membrane"/>
    <property type="evidence" value="ECO:0007669"/>
    <property type="project" value="UniProtKB-SubCell"/>
</dbReference>
<feature type="transmembrane region" description="Helical" evidence="6">
    <location>
        <begin position="7"/>
        <end position="27"/>
    </location>
</feature>
<dbReference type="OrthoDB" id="9816041at2"/>
<comment type="caution">
    <text evidence="8">The sequence shown here is derived from an EMBL/GenBank/DDBJ whole genome shotgun (WGS) entry which is preliminary data.</text>
</comment>
<proteinExistence type="predicted"/>
<dbReference type="EMBL" id="JQBP01000003">
    <property type="protein sequence ID" value="KRN74966.1"/>
    <property type="molecule type" value="Genomic_DNA"/>
</dbReference>
<feature type="transmembrane region" description="Helical" evidence="6">
    <location>
        <begin position="345"/>
        <end position="366"/>
    </location>
</feature>
<accession>A0A0R2JGH3</accession>
<keyword evidence="4 6" id="KW-1133">Transmembrane helix</keyword>
<feature type="transmembrane region" description="Helical" evidence="6">
    <location>
        <begin position="221"/>
        <end position="237"/>
    </location>
</feature>
<keyword evidence="2" id="KW-0813">Transport</keyword>
<feature type="transmembrane region" description="Helical" evidence="6">
    <location>
        <begin position="197"/>
        <end position="215"/>
    </location>
</feature>
<keyword evidence="9" id="KW-1185">Reference proteome</keyword>
<feature type="transmembrane region" description="Helical" evidence="6">
    <location>
        <begin position="166"/>
        <end position="185"/>
    </location>
</feature>
<feature type="transmembrane region" description="Helical" evidence="6">
    <location>
        <begin position="387"/>
        <end position="405"/>
    </location>
</feature>
<feature type="transmembrane region" description="Helical" evidence="6">
    <location>
        <begin position="425"/>
        <end position="445"/>
    </location>
</feature>
<dbReference type="InterPro" id="IPR020846">
    <property type="entry name" value="MFS_dom"/>
</dbReference>
<protein>
    <recommendedName>
        <fullName evidence="7">Major facilitator superfamily (MFS) profile domain-containing protein</fullName>
    </recommendedName>
</protein>
<dbReference type="Proteomes" id="UP000051655">
    <property type="component" value="Unassembled WGS sequence"/>
</dbReference>
<feature type="transmembrane region" description="Helical" evidence="6">
    <location>
        <begin position="289"/>
        <end position="309"/>
    </location>
</feature>
<dbReference type="Gene3D" id="1.20.1720.10">
    <property type="entry name" value="Multidrug resistance protein D"/>
    <property type="match status" value="1"/>
</dbReference>
<dbReference type="InterPro" id="IPR011701">
    <property type="entry name" value="MFS"/>
</dbReference>
<evidence type="ECO:0000256" key="3">
    <source>
        <dbReference type="ARBA" id="ARBA00022692"/>
    </source>
</evidence>
<dbReference type="Gene3D" id="1.20.1250.20">
    <property type="entry name" value="MFS general substrate transporter like domains"/>
    <property type="match status" value="1"/>
</dbReference>
<feature type="transmembrane region" description="Helical" evidence="6">
    <location>
        <begin position="47"/>
        <end position="70"/>
    </location>
</feature>
<evidence type="ECO:0000313" key="9">
    <source>
        <dbReference type="Proteomes" id="UP000051655"/>
    </source>
</evidence>
<comment type="subcellular location">
    <subcellularLocation>
        <location evidence="1">Cell membrane</location>
        <topology evidence="1">Multi-pass membrane protein</topology>
    </subcellularLocation>
</comment>
<dbReference type="PANTHER" id="PTHR42718">
    <property type="entry name" value="MAJOR FACILITATOR SUPERFAMILY MULTIDRUG TRANSPORTER MFSC"/>
    <property type="match status" value="1"/>
</dbReference>
<evidence type="ECO:0000256" key="5">
    <source>
        <dbReference type="ARBA" id="ARBA00023136"/>
    </source>
</evidence>
<reference evidence="8 9" key="1">
    <citation type="journal article" date="2015" name="Genome Announc.">
        <title>Expanding the biotechnology potential of lactobacilli through comparative genomics of 213 strains and associated genera.</title>
        <authorList>
            <person name="Sun Z."/>
            <person name="Harris H.M."/>
            <person name="McCann A."/>
            <person name="Guo C."/>
            <person name="Argimon S."/>
            <person name="Zhang W."/>
            <person name="Yang X."/>
            <person name="Jeffery I.B."/>
            <person name="Cooney J.C."/>
            <person name="Kagawa T.F."/>
            <person name="Liu W."/>
            <person name="Song Y."/>
            <person name="Salvetti E."/>
            <person name="Wrobel A."/>
            <person name="Rasinkangas P."/>
            <person name="Parkhill J."/>
            <person name="Rea M.C."/>
            <person name="O'Sullivan O."/>
            <person name="Ritari J."/>
            <person name="Douillard F.P."/>
            <person name="Paul Ross R."/>
            <person name="Yang R."/>
            <person name="Briner A.E."/>
            <person name="Felis G.E."/>
            <person name="de Vos W.M."/>
            <person name="Barrangou R."/>
            <person name="Klaenhammer T.R."/>
            <person name="Caufield P.W."/>
            <person name="Cui Y."/>
            <person name="Zhang H."/>
            <person name="O'Toole P.W."/>
        </authorList>
    </citation>
    <scope>NUCLEOTIDE SEQUENCE [LARGE SCALE GENOMIC DNA]</scope>
    <source>
        <strain evidence="8 9">DSM 20593</strain>
    </source>
</reference>
<feature type="domain" description="Major facilitator superfamily (MFS) profile" evidence="7">
    <location>
        <begin position="8"/>
        <end position="446"/>
    </location>
</feature>
<dbReference type="PATRIC" id="fig|1616.3.peg.741"/>
<keyword evidence="5 6" id="KW-0472">Membrane</keyword>
<feature type="transmembrane region" description="Helical" evidence="6">
    <location>
        <begin position="134"/>
        <end position="154"/>
    </location>
</feature>
<feature type="transmembrane region" description="Helical" evidence="6">
    <location>
        <begin position="257"/>
        <end position="283"/>
    </location>
</feature>
<evidence type="ECO:0000256" key="2">
    <source>
        <dbReference type="ARBA" id="ARBA00022448"/>
    </source>
</evidence>
<keyword evidence="3 6" id="KW-0812">Transmembrane</keyword>
<feature type="transmembrane region" description="Helical" evidence="6">
    <location>
        <begin position="77"/>
        <end position="101"/>
    </location>
</feature>
<name>A0A0R2JGH3_9LACO</name>
<dbReference type="PROSITE" id="PS50850">
    <property type="entry name" value="MFS"/>
    <property type="match status" value="1"/>
</dbReference>
<dbReference type="AlphaFoldDB" id="A0A0R2JGH3"/>
<feature type="transmembrane region" description="Helical" evidence="6">
    <location>
        <begin position="107"/>
        <end position="125"/>
    </location>
</feature>
<dbReference type="InterPro" id="IPR036259">
    <property type="entry name" value="MFS_trans_sf"/>
</dbReference>
<dbReference type="GO" id="GO:0022857">
    <property type="term" value="F:transmembrane transporter activity"/>
    <property type="evidence" value="ECO:0007669"/>
    <property type="project" value="InterPro"/>
</dbReference>
<evidence type="ECO:0000259" key="7">
    <source>
        <dbReference type="PROSITE" id="PS50850"/>
    </source>
</evidence>
<evidence type="ECO:0000256" key="4">
    <source>
        <dbReference type="ARBA" id="ARBA00022989"/>
    </source>
</evidence>
<dbReference type="Pfam" id="PF07690">
    <property type="entry name" value="MFS_1"/>
    <property type="match status" value="1"/>
</dbReference>
<dbReference type="PANTHER" id="PTHR42718:SF9">
    <property type="entry name" value="MAJOR FACILITATOR SUPERFAMILY MULTIDRUG TRANSPORTER MFSC"/>
    <property type="match status" value="1"/>
</dbReference>
<evidence type="ECO:0000256" key="6">
    <source>
        <dbReference type="SAM" id="Phobius"/>
    </source>
</evidence>
<evidence type="ECO:0000313" key="8">
    <source>
        <dbReference type="EMBL" id="KRN74966.1"/>
    </source>
</evidence>
<sequence>MQKTKEWHVLAAVIAAGIMCFSGVLIETSMNVTFPALMEEFNVNANGVQWVTTGYLLAIAIIVPLSAYFIRNFSARTLFIVSNILFFMGIIMDSFAGTLSILLAGRFLQGLGTGIALPLMFHIILTKSPMEKRGVMMGIGTMTTSIAPAIGPTYGGVLMGTLGWRAIFWFLVPLALISFGMGLYAMPQESVERSEKFNLGAFVFLGIGLSSLLLAIEQLSITWFIGSLIALIIFYYLNKQRMLLNLNVFKNSVFDRLLYGVLIYQAMLLTLSFILPSFIQIGLGKTSTVAGLFMFPGAVTGAILGPISGRILDKIGPVKPIIFGLTASTIAMTSLAIAFQWEQIWVFLGLHVLTMIGSGMAINNLMTATLSQLDETLSADGNSVMNTLQQFAGAAATAVAARLFAMGQASDAVHGAMIGGRNGVILLAVLFVIALLLFITTIKLLNQQWRRLTT</sequence>
<gene>
    <name evidence="8" type="ORF">IV73_GL000721</name>
</gene>
<dbReference type="SUPFAM" id="SSF103473">
    <property type="entry name" value="MFS general substrate transporter"/>
    <property type="match status" value="1"/>
</dbReference>
<organism evidence="8 9">
    <name type="scientific">Weissella kandleri</name>
    <dbReference type="NCBI Taxonomy" id="1616"/>
    <lineage>
        <taxon>Bacteria</taxon>
        <taxon>Bacillati</taxon>
        <taxon>Bacillota</taxon>
        <taxon>Bacilli</taxon>
        <taxon>Lactobacillales</taxon>
        <taxon>Lactobacillaceae</taxon>
        <taxon>Weissella</taxon>
    </lineage>
</organism>
<feature type="transmembrane region" description="Helical" evidence="6">
    <location>
        <begin position="321"/>
        <end position="339"/>
    </location>
</feature>
<dbReference type="RefSeq" id="WP_057754908.1">
    <property type="nucleotide sequence ID" value="NZ_JQBP01000003.1"/>
</dbReference>
<evidence type="ECO:0000256" key="1">
    <source>
        <dbReference type="ARBA" id="ARBA00004651"/>
    </source>
</evidence>